<sequence>MEDRLIVYTSSGCSYCDKVKELLDEQNVEYVEKNISLSKDDFLEWRKKEVAGTPTVIYQDEAVVGFDKLKLMKIAERIKNGNAEGS</sequence>
<dbReference type="Proteomes" id="UP000198935">
    <property type="component" value="Unassembled WGS sequence"/>
</dbReference>
<dbReference type="EMBL" id="FNPI01000003">
    <property type="protein sequence ID" value="SDY79062.1"/>
    <property type="molecule type" value="Genomic_DNA"/>
</dbReference>
<dbReference type="InterPro" id="IPR036249">
    <property type="entry name" value="Thioredoxin-like_sf"/>
</dbReference>
<name>A0A1H3MQN8_9BACI</name>
<protein>
    <submittedName>
        <fullName evidence="2">Glutaredoxin</fullName>
    </submittedName>
</protein>
<dbReference type="GO" id="GO:0009055">
    <property type="term" value="F:electron transfer activity"/>
    <property type="evidence" value="ECO:0007669"/>
    <property type="project" value="TreeGrafter"/>
</dbReference>
<dbReference type="Gene3D" id="3.40.30.10">
    <property type="entry name" value="Glutaredoxin"/>
    <property type="match status" value="1"/>
</dbReference>
<dbReference type="InterPro" id="IPR002109">
    <property type="entry name" value="Glutaredoxin"/>
</dbReference>
<dbReference type="Pfam" id="PF00462">
    <property type="entry name" value="Glutaredoxin"/>
    <property type="match status" value="1"/>
</dbReference>
<evidence type="ECO:0000259" key="1">
    <source>
        <dbReference type="Pfam" id="PF00462"/>
    </source>
</evidence>
<dbReference type="OrthoDB" id="9795531at2"/>
<organism evidence="2 3">
    <name type="scientific">Evansella caseinilytica</name>
    <dbReference type="NCBI Taxonomy" id="1503961"/>
    <lineage>
        <taxon>Bacteria</taxon>
        <taxon>Bacillati</taxon>
        <taxon>Bacillota</taxon>
        <taxon>Bacilli</taxon>
        <taxon>Bacillales</taxon>
        <taxon>Bacillaceae</taxon>
        <taxon>Evansella</taxon>
    </lineage>
</organism>
<feature type="domain" description="Glutaredoxin" evidence="1">
    <location>
        <begin position="6"/>
        <end position="56"/>
    </location>
</feature>
<dbReference type="GO" id="GO:0045454">
    <property type="term" value="P:cell redox homeostasis"/>
    <property type="evidence" value="ECO:0007669"/>
    <property type="project" value="TreeGrafter"/>
</dbReference>
<dbReference type="AlphaFoldDB" id="A0A1H3MQN8"/>
<dbReference type="CDD" id="cd02976">
    <property type="entry name" value="NrdH"/>
    <property type="match status" value="1"/>
</dbReference>
<accession>A0A1H3MQN8</accession>
<dbReference type="STRING" id="1503961.SAMN05421736_103311"/>
<gene>
    <name evidence="2" type="ORF">SAMN05421736_103311</name>
</gene>
<dbReference type="PANTHER" id="PTHR34386:SF1">
    <property type="entry name" value="GLUTAREDOXIN-LIKE PROTEIN NRDH"/>
    <property type="match status" value="1"/>
</dbReference>
<proteinExistence type="predicted"/>
<dbReference type="PANTHER" id="PTHR34386">
    <property type="entry name" value="GLUTAREDOXIN"/>
    <property type="match status" value="1"/>
</dbReference>
<dbReference type="InterPro" id="IPR051548">
    <property type="entry name" value="Grx-like_ET"/>
</dbReference>
<dbReference type="SUPFAM" id="SSF52833">
    <property type="entry name" value="Thioredoxin-like"/>
    <property type="match status" value="1"/>
</dbReference>
<dbReference type="PROSITE" id="PS51354">
    <property type="entry name" value="GLUTAREDOXIN_2"/>
    <property type="match status" value="1"/>
</dbReference>
<evidence type="ECO:0000313" key="3">
    <source>
        <dbReference type="Proteomes" id="UP000198935"/>
    </source>
</evidence>
<keyword evidence="3" id="KW-1185">Reference proteome</keyword>
<evidence type="ECO:0000313" key="2">
    <source>
        <dbReference type="EMBL" id="SDY79062.1"/>
    </source>
</evidence>
<reference evidence="3" key="1">
    <citation type="submission" date="2016-10" db="EMBL/GenBank/DDBJ databases">
        <authorList>
            <person name="Varghese N."/>
            <person name="Submissions S."/>
        </authorList>
    </citation>
    <scope>NUCLEOTIDE SEQUENCE [LARGE SCALE GENOMIC DNA]</scope>
    <source>
        <strain evidence="3">SP</strain>
    </source>
</reference>